<reference evidence="2 3" key="1">
    <citation type="submission" date="2022-10" db="EMBL/GenBank/DDBJ databases">
        <title>Luteolibacter flavescens strain MCCC 1K03193, whole genome shotgun sequencing project.</title>
        <authorList>
            <person name="Zhao G."/>
            <person name="Shen L."/>
        </authorList>
    </citation>
    <scope>NUCLEOTIDE SEQUENCE [LARGE SCALE GENOMIC DNA]</scope>
    <source>
        <strain evidence="2 3">MCCC 1K03193</strain>
    </source>
</reference>
<dbReference type="Gene3D" id="3.40.1620.10">
    <property type="entry name" value="YefM-like domain"/>
    <property type="match status" value="1"/>
</dbReference>
<comment type="similarity">
    <text evidence="1">Belongs to the phD/YefM antitoxin family.</text>
</comment>
<organism evidence="2 3">
    <name type="scientific">Luteolibacter flavescens</name>
    <dbReference type="NCBI Taxonomy" id="1859460"/>
    <lineage>
        <taxon>Bacteria</taxon>
        <taxon>Pseudomonadati</taxon>
        <taxon>Verrucomicrobiota</taxon>
        <taxon>Verrucomicrobiia</taxon>
        <taxon>Verrucomicrobiales</taxon>
        <taxon>Verrucomicrobiaceae</taxon>
        <taxon>Luteolibacter</taxon>
    </lineage>
</organism>
<dbReference type="NCBIfam" id="TIGR01552">
    <property type="entry name" value="phd_fam"/>
    <property type="match status" value="1"/>
</dbReference>
<dbReference type="Proteomes" id="UP001207930">
    <property type="component" value="Unassembled WGS sequence"/>
</dbReference>
<comment type="caution">
    <text evidence="2">The sequence shown here is derived from an EMBL/GenBank/DDBJ whole genome shotgun (WGS) entry which is preliminary data.</text>
</comment>
<name>A0ABT3FKU1_9BACT</name>
<proteinExistence type="inferred from homology"/>
<dbReference type="InterPro" id="IPR036165">
    <property type="entry name" value="YefM-like_sf"/>
</dbReference>
<accession>A0ABT3FKU1</accession>
<evidence type="ECO:0000313" key="3">
    <source>
        <dbReference type="Proteomes" id="UP001207930"/>
    </source>
</evidence>
<protein>
    <submittedName>
        <fullName evidence="2">Type II toxin-antitoxin system prevent-host-death family antitoxin</fullName>
    </submittedName>
</protein>
<gene>
    <name evidence="2" type="ORF">OKA04_03630</name>
</gene>
<evidence type="ECO:0000313" key="2">
    <source>
        <dbReference type="EMBL" id="MCW1883804.1"/>
    </source>
</evidence>
<evidence type="ECO:0000256" key="1">
    <source>
        <dbReference type="ARBA" id="ARBA00009981"/>
    </source>
</evidence>
<dbReference type="RefSeq" id="WP_264499766.1">
    <property type="nucleotide sequence ID" value="NZ_JAPDDS010000002.1"/>
</dbReference>
<sequence length="76" mass="8594">MKTITVREMKAHWAEVEAQVRDGETFEVINRGRPTVRIVPAAPRQILAWENHLATAVPSAGRSAEETIEADREGRW</sequence>
<dbReference type="EMBL" id="JAPDDS010000002">
    <property type="protein sequence ID" value="MCW1883804.1"/>
    <property type="molecule type" value="Genomic_DNA"/>
</dbReference>
<dbReference type="SUPFAM" id="SSF143120">
    <property type="entry name" value="YefM-like"/>
    <property type="match status" value="1"/>
</dbReference>
<keyword evidence="3" id="KW-1185">Reference proteome</keyword>